<reference evidence="10" key="1">
    <citation type="submission" date="2019-10" db="EMBL/GenBank/DDBJ databases">
        <title>Draft genome sequence of Panacibacter sp. KCS-6.</title>
        <authorList>
            <person name="Yim K.J."/>
        </authorList>
    </citation>
    <scope>NUCLEOTIDE SEQUENCE</scope>
    <source>
        <strain evidence="10">KCS-6</strain>
    </source>
</reference>
<evidence type="ECO:0000256" key="3">
    <source>
        <dbReference type="ARBA" id="ARBA00023295"/>
    </source>
</evidence>
<proteinExistence type="inferred from homology"/>
<name>A0A8J8FN59_9BACT</name>
<keyword evidence="4" id="KW-0732">Signal</keyword>
<feature type="domain" description="Glycosyl hydrolases family 2 sugar binding" evidence="7">
    <location>
        <begin position="32"/>
        <end position="191"/>
    </location>
</feature>
<dbReference type="Gene3D" id="3.20.20.80">
    <property type="entry name" value="Glycosidases"/>
    <property type="match status" value="1"/>
</dbReference>
<keyword evidence="11" id="KW-1185">Reference proteome</keyword>
<dbReference type="InterPro" id="IPR013783">
    <property type="entry name" value="Ig-like_fold"/>
</dbReference>
<dbReference type="Pfam" id="PF00703">
    <property type="entry name" value="Glyco_hydro_2"/>
    <property type="match status" value="1"/>
</dbReference>
<organism evidence="10 11">
    <name type="scientific">Limnovirga soli</name>
    <dbReference type="NCBI Taxonomy" id="2656915"/>
    <lineage>
        <taxon>Bacteria</taxon>
        <taxon>Pseudomonadati</taxon>
        <taxon>Bacteroidota</taxon>
        <taxon>Chitinophagia</taxon>
        <taxon>Chitinophagales</taxon>
        <taxon>Chitinophagaceae</taxon>
        <taxon>Limnovirga</taxon>
    </lineage>
</organism>
<dbReference type="SUPFAM" id="SSF51445">
    <property type="entry name" value="(Trans)glycosidases"/>
    <property type="match status" value="1"/>
</dbReference>
<comment type="similarity">
    <text evidence="1">Belongs to the glycosyl hydrolase 2 family.</text>
</comment>
<feature type="domain" description="Glycoside hydrolase family 2 catalytic" evidence="6">
    <location>
        <begin position="316"/>
        <end position="533"/>
    </location>
</feature>
<protein>
    <submittedName>
        <fullName evidence="10">DUF4982 domain-containing protein</fullName>
    </submittedName>
</protein>
<keyword evidence="3" id="KW-0326">Glycosidase</keyword>
<dbReference type="PANTHER" id="PTHR42732:SF1">
    <property type="entry name" value="BETA-MANNOSIDASE"/>
    <property type="match status" value="1"/>
</dbReference>
<dbReference type="GO" id="GO:0005975">
    <property type="term" value="P:carbohydrate metabolic process"/>
    <property type="evidence" value="ECO:0007669"/>
    <property type="project" value="InterPro"/>
</dbReference>
<comment type="caution">
    <text evidence="10">The sequence shown here is derived from an EMBL/GenBank/DDBJ whole genome shotgun (WGS) entry which is preliminary data.</text>
</comment>
<dbReference type="InterPro" id="IPR040605">
    <property type="entry name" value="Glyco_hydro2_dom5"/>
</dbReference>
<evidence type="ECO:0000259" key="9">
    <source>
        <dbReference type="Pfam" id="PF18565"/>
    </source>
</evidence>
<dbReference type="PANTHER" id="PTHR42732">
    <property type="entry name" value="BETA-GALACTOSIDASE"/>
    <property type="match status" value="1"/>
</dbReference>
<gene>
    <name evidence="10" type="ORF">GD597_20920</name>
</gene>
<dbReference type="InterPro" id="IPR036156">
    <property type="entry name" value="Beta-gal/glucu_dom_sf"/>
</dbReference>
<evidence type="ECO:0000256" key="1">
    <source>
        <dbReference type="ARBA" id="ARBA00007401"/>
    </source>
</evidence>
<dbReference type="Pfam" id="PF16355">
    <property type="entry name" value="DUF4982"/>
    <property type="match status" value="1"/>
</dbReference>
<dbReference type="GO" id="GO:0004553">
    <property type="term" value="F:hydrolase activity, hydrolyzing O-glycosyl compounds"/>
    <property type="evidence" value="ECO:0007669"/>
    <property type="project" value="InterPro"/>
</dbReference>
<dbReference type="InterPro" id="IPR006103">
    <property type="entry name" value="Glyco_hydro_2_cat"/>
</dbReference>
<evidence type="ECO:0000259" key="7">
    <source>
        <dbReference type="Pfam" id="PF02837"/>
    </source>
</evidence>
<feature type="chain" id="PRO_5035177951" evidence="4">
    <location>
        <begin position="27"/>
        <end position="841"/>
    </location>
</feature>
<dbReference type="InterPro" id="IPR032311">
    <property type="entry name" value="DUF4982"/>
</dbReference>
<dbReference type="Pfam" id="PF02836">
    <property type="entry name" value="Glyco_hydro_2_C"/>
    <property type="match status" value="1"/>
</dbReference>
<dbReference type="InterPro" id="IPR017853">
    <property type="entry name" value="GH"/>
</dbReference>
<evidence type="ECO:0000259" key="6">
    <source>
        <dbReference type="Pfam" id="PF02836"/>
    </source>
</evidence>
<dbReference type="PRINTS" id="PR00132">
    <property type="entry name" value="GLHYDRLASE2"/>
</dbReference>
<dbReference type="Gene3D" id="2.60.40.10">
    <property type="entry name" value="Immunoglobulins"/>
    <property type="match status" value="3"/>
</dbReference>
<dbReference type="RefSeq" id="WP_171609895.1">
    <property type="nucleotide sequence ID" value="NZ_WHPF01000022.1"/>
</dbReference>
<dbReference type="InterPro" id="IPR006101">
    <property type="entry name" value="Glyco_hydro_2"/>
</dbReference>
<dbReference type="InterPro" id="IPR006104">
    <property type="entry name" value="Glyco_hydro_2_N"/>
</dbReference>
<dbReference type="InterPro" id="IPR006102">
    <property type="entry name" value="Ig-like_GH2"/>
</dbReference>
<dbReference type="PROSITE" id="PS00608">
    <property type="entry name" value="GLYCOSYL_HYDROL_F2_2"/>
    <property type="match status" value="1"/>
</dbReference>
<evidence type="ECO:0000259" key="8">
    <source>
        <dbReference type="Pfam" id="PF16355"/>
    </source>
</evidence>
<accession>A0A8J8FN59</accession>
<feature type="domain" description="DUF4982" evidence="8">
    <location>
        <begin position="660"/>
        <end position="715"/>
    </location>
</feature>
<evidence type="ECO:0000313" key="11">
    <source>
        <dbReference type="Proteomes" id="UP000598971"/>
    </source>
</evidence>
<feature type="signal peptide" evidence="4">
    <location>
        <begin position="1"/>
        <end position="26"/>
    </location>
</feature>
<dbReference type="InterPro" id="IPR023232">
    <property type="entry name" value="Glyco_hydro_2_AS"/>
</dbReference>
<dbReference type="Gene3D" id="2.60.120.260">
    <property type="entry name" value="Galactose-binding domain-like"/>
    <property type="match status" value="1"/>
</dbReference>
<dbReference type="AlphaFoldDB" id="A0A8J8FN59"/>
<evidence type="ECO:0000313" key="10">
    <source>
        <dbReference type="EMBL" id="NNV57939.1"/>
    </source>
</evidence>
<feature type="domain" description="Glycoside hydrolase family 2" evidence="9">
    <location>
        <begin position="731"/>
        <end position="833"/>
    </location>
</feature>
<dbReference type="SUPFAM" id="SSF49303">
    <property type="entry name" value="beta-Galactosidase/glucuronidase domain"/>
    <property type="match status" value="1"/>
</dbReference>
<evidence type="ECO:0000259" key="5">
    <source>
        <dbReference type="Pfam" id="PF00703"/>
    </source>
</evidence>
<evidence type="ECO:0000256" key="2">
    <source>
        <dbReference type="ARBA" id="ARBA00022801"/>
    </source>
</evidence>
<dbReference type="Pfam" id="PF18565">
    <property type="entry name" value="Glyco_hydro2_C5"/>
    <property type="match status" value="1"/>
</dbReference>
<dbReference type="SUPFAM" id="SSF49785">
    <property type="entry name" value="Galactose-binding domain-like"/>
    <property type="match status" value="1"/>
</dbReference>
<keyword evidence="2" id="KW-0378">Hydrolase</keyword>
<feature type="domain" description="Glycoside hydrolase family 2 immunoglobulin-like beta-sandwich" evidence="5">
    <location>
        <begin position="200"/>
        <end position="307"/>
    </location>
</feature>
<sequence>MNRMNKKMLFVFLSFCFLITTIKVSAQSRIRPFDDNWRFSKDSVVNADSPGFNDLTWRTVKLPHDWSIEDLPNQTTGNMIGPFSKSSIGQSATGFTVGGTGWYRKHFTTTKADEKKLFTIHFDGVYMNSDVWLNGHLLGNHPYGYTPFYYDLTPYLKPAGQENILAVKVQNEGKNSRWYSGSGIYRHVWLTVTAPVHVAVWGVRVTTPVVSKNSATIQIQSTLNNEHNIEGNYSLITTILSPSGKTVAQTHKPLVFAANTSNTDSQHIFLSNPLLWSLENPALYKLVTEIKSGNTVIDRVENRFGIRSIRFDAASGFLLNGQRVILKGGCIHHDNGPLGAAAIDRAEERKIELLKQLGYNALRLSHNPPSQQLLDACDRLGMLVLDEAFDMWELSKNPQDYHLNFDQWWEKDLDAIVLRDRNHPSVIMWSIGNEIYEAPDTAGYRLAKMLANEVRQLDAARPVTAGIAYLPGYTKKPWEDFEPHLLQLDIDGYNYFLENQSKYFVRDSATAHRFETEHAKHPQKTFIVTEYTPQSALENYEYSLKNPYLLGSFKWTAMDYIGEAGIGRPIQVPANRKLPIGLIRMGLFYKASWPVFNAYCGDLDLIGNKKAASYYQDVVWKRSPVELLVHRPMTDGVQEVVAPWGFPDELTSWTWPGQEGKKMLVHVYTRSKLVKLELNGKIIAEQTLPDTSITASFEIIYQPGTLVAKSYDGDKLTGSSTLSTAGKPVAIRLIADRNTIHATTNDLAFISAAIVDEKGNVVPNIDDIEITYSLTGNATIAGVGNGSFDDASSFQQPHKIVYQGRGLAIVRPNGKAGTATLTASAKGLKNGVVKVVINSVP</sequence>
<dbReference type="InterPro" id="IPR008979">
    <property type="entry name" value="Galactose-bd-like_sf"/>
</dbReference>
<dbReference type="Pfam" id="PF02837">
    <property type="entry name" value="Glyco_hydro_2_N"/>
    <property type="match status" value="1"/>
</dbReference>
<evidence type="ECO:0000256" key="4">
    <source>
        <dbReference type="SAM" id="SignalP"/>
    </source>
</evidence>
<dbReference type="EMBL" id="WHPF01000022">
    <property type="protein sequence ID" value="NNV57939.1"/>
    <property type="molecule type" value="Genomic_DNA"/>
</dbReference>
<dbReference type="Proteomes" id="UP000598971">
    <property type="component" value="Unassembled WGS sequence"/>
</dbReference>
<dbReference type="InterPro" id="IPR051913">
    <property type="entry name" value="GH2_Domain-Containing"/>
</dbReference>